<gene>
    <name evidence="1" type="ORF">VHEMI01312</name>
</gene>
<organism evidence="1 2">
    <name type="scientific">[Torrubiella] hemipterigena</name>
    <dbReference type="NCBI Taxonomy" id="1531966"/>
    <lineage>
        <taxon>Eukaryota</taxon>
        <taxon>Fungi</taxon>
        <taxon>Dikarya</taxon>
        <taxon>Ascomycota</taxon>
        <taxon>Pezizomycotina</taxon>
        <taxon>Sordariomycetes</taxon>
        <taxon>Hypocreomycetidae</taxon>
        <taxon>Hypocreales</taxon>
        <taxon>Clavicipitaceae</taxon>
        <taxon>Clavicipitaceae incertae sedis</taxon>
        <taxon>'Torrubiella' clade</taxon>
    </lineage>
</organism>
<reference evidence="1 2" key="1">
    <citation type="journal article" date="2015" name="Genome Announc.">
        <title>Draft Genome Sequence and Gene Annotation of the Entomopathogenic Fungus Verticillium hemipterigenum.</title>
        <authorList>
            <person name="Horn F."/>
            <person name="Habel A."/>
            <person name="Scharf D.H."/>
            <person name="Dworschak J."/>
            <person name="Brakhage A.A."/>
            <person name="Guthke R."/>
            <person name="Hertweck C."/>
            <person name="Linde J."/>
        </authorList>
    </citation>
    <scope>NUCLEOTIDE SEQUENCE [LARGE SCALE GENOMIC DNA]</scope>
</reference>
<dbReference type="Proteomes" id="UP000039046">
    <property type="component" value="Unassembled WGS sequence"/>
</dbReference>
<dbReference type="STRING" id="1531966.A0A0A1SLM2"/>
<protein>
    <submittedName>
        <fullName evidence="1">Uncharacterized protein</fullName>
    </submittedName>
</protein>
<accession>A0A0A1SLM2</accession>
<dbReference type="Pfam" id="PF12311">
    <property type="entry name" value="DUF3632"/>
    <property type="match status" value="1"/>
</dbReference>
<keyword evidence="2" id="KW-1185">Reference proteome</keyword>
<name>A0A0A1SLM2_9HYPO</name>
<dbReference type="OrthoDB" id="3350591at2759"/>
<sequence>MYEDCRVWTDLPYFGWTVSDELNTGIYGLNGKLVPPEELKCMENLVIYMARLSNATDIPYSSLTPPITDFTGWAMHDFRNAFKEPNESFELKKHTTRCWCLWLIHAG</sequence>
<dbReference type="AlphaFoldDB" id="A0A0A1SLM2"/>
<proteinExistence type="predicted"/>
<evidence type="ECO:0000313" key="2">
    <source>
        <dbReference type="Proteomes" id="UP000039046"/>
    </source>
</evidence>
<evidence type="ECO:0000313" key="1">
    <source>
        <dbReference type="EMBL" id="CEJ81168.1"/>
    </source>
</evidence>
<dbReference type="EMBL" id="CDHN01000001">
    <property type="protein sequence ID" value="CEJ81168.1"/>
    <property type="molecule type" value="Genomic_DNA"/>
</dbReference>
<dbReference type="HOGENOM" id="CLU_2211799_0_0_1"/>
<dbReference type="InterPro" id="IPR022085">
    <property type="entry name" value="OpdG"/>
</dbReference>